<dbReference type="PROSITE" id="PS00246">
    <property type="entry name" value="WNT1"/>
    <property type="match status" value="1"/>
</dbReference>
<evidence type="ECO:0000256" key="4">
    <source>
        <dbReference type="ARBA" id="ARBA00022525"/>
    </source>
</evidence>
<dbReference type="Proteomes" id="UP000887540">
    <property type="component" value="Unplaced"/>
</dbReference>
<evidence type="ECO:0000256" key="5">
    <source>
        <dbReference type="ARBA" id="ARBA00022530"/>
    </source>
</evidence>
<dbReference type="GO" id="GO:0045165">
    <property type="term" value="P:cell fate commitment"/>
    <property type="evidence" value="ECO:0007669"/>
    <property type="project" value="TreeGrafter"/>
</dbReference>
<keyword evidence="7" id="KW-1015">Disulfide bond</keyword>
<dbReference type="GO" id="GO:0005125">
    <property type="term" value="F:cytokine activity"/>
    <property type="evidence" value="ECO:0007669"/>
    <property type="project" value="TreeGrafter"/>
</dbReference>
<evidence type="ECO:0000256" key="9">
    <source>
        <dbReference type="RuleBase" id="RU003500"/>
    </source>
</evidence>
<evidence type="ECO:0000256" key="2">
    <source>
        <dbReference type="ARBA" id="ARBA00005683"/>
    </source>
</evidence>
<proteinExistence type="inferred from homology"/>
<dbReference type="GO" id="GO:0005615">
    <property type="term" value="C:extracellular space"/>
    <property type="evidence" value="ECO:0007669"/>
    <property type="project" value="TreeGrafter"/>
</dbReference>
<dbReference type="SMART" id="SM00097">
    <property type="entry name" value="WNT1"/>
    <property type="match status" value="1"/>
</dbReference>
<keyword evidence="8" id="KW-0449">Lipoprotein</keyword>
<dbReference type="InterPro" id="IPR018161">
    <property type="entry name" value="Wnt_CS"/>
</dbReference>
<accession>A0A914CVH7</accession>
<dbReference type="GO" id="GO:0005109">
    <property type="term" value="F:frizzled binding"/>
    <property type="evidence" value="ECO:0007669"/>
    <property type="project" value="TreeGrafter"/>
</dbReference>
<protein>
    <recommendedName>
        <fullName evidence="9">Protein Wnt</fullName>
    </recommendedName>
</protein>
<dbReference type="InterPro" id="IPR043158">
    <property type="entry name" value="Wnt_C"/>
</dbReference>
<keyword evidence="4" id="KW-0964">Secreted</keyword>
<evidence type="ECO:0000256" key="7">
    <source>
        <dbReference type="ARBA" id="ARBA00023157"/>
    </source>
</evidence>
<dbReference type="GO" id="GO:0060070">
    <property type="term" value="P:canonical Wnt signaling pathway"/>
    <property type="evidence" value="ECO:0007669"/>
    <property type="project" value="TreeGrafter"/>
</dbReference>
<dbReference type="PRINTS" id="PR01349">
    <property type="entry name" value="WNTPROTEIN"/>
</dbReference>
<dbReference type="WBParaSite" id="ACRNAN_scaffold148.g8541.t2">
    <property type="protein sequence ID" value="ACRNAN_scaffold148.g8541.t2"/>
    <property type="gene ID" value="ACRNAN_scaffold148.g8541"/>
</dbReference>
<keyword evidence="5" id="KW-0272">Extracellular matrix</keyword>
<dbReference type="AlphaFoldDB" id="A0A914CVH7"/>
<dbReference type="Pfam" id="PF00110">
    <property type="entry name" value="wnt"/>
    <property type="match status" value="1"/>
</dbReference>
<keyword evidence="3 9" id="KW-0217">Developmental protein</keyword>
<evidence type="ECO:0000256" key="8">
    <source>
        <dbReference type="ARBA" id="ARBA00023288"/>
    </source>
</evidence>
<dbReference type="InterPro" id="IPR005817">
    <property type="entry name" value="Wnt"/>
</dbReference>
<dbReference type="PANTHER" id="PTHR12027">
    <property type="entry name" value="WNT RELATED"/>
    <property type="match status" value="1"/>
</dbReference>
<evidence type="ECO:0000256" key="3">
    <source>
        <dbReference type="ARBA" id="ARBA00022473"/>
    </source>
</evidence>
<keyword evidence="6 9" id="KW-0879">Wnt signaling pathway</keyword>
<dbReference type="CDD" id="cd13113">
    <property type="entry name" value="Wnt"/>
    <property type="match status" value="1"/>
</dbReference>
<evidence type="ECO:0000313" key="10">
    <source>
        <dbReference type="Proteomes" id="UP000887540"/>
    </source>
</evidence>
<evidence type="ECO:0000256" key="1">
    <source>
        <dbReference type="ARBA" id="ARBA00004498"/>
    </source>
</evidence>
<sequence>MFFIFQLDWWKSREREMMLHFDCFYSNPILLWRKMYFYAILFLFVDCVIGSFKNNIKAPDKLRYGCSPELMHVSTFRQFPIICREQPPTAIVAYEGILDAMEQCKEQMRFQPWDCTQSGTIIHDPTILKYGYKESAYLLAMSSAGAAWGIATACAQGWIDECRCAPRVVPNPKNPHTSDWDWGGCSDLVKYGIETSRKLLTRAGPRQFILKKIEKHNLKAGRLAVKKTSATSCKCHGVSGSCQSKVCWKKVSDLGAITKHLTDKYKKAKQVQSHSEIEKSRNSELIYLEPSPEVCSQYQYNPLHRRSLPRVCNWRNETHSLGDCDHLCCGRGYNVTHEVISYKCDCKFVWCCKLECNECLQHRWVSTCNI</sequence>
<keyword evidence="10" id="KW-1185">Reference proteome</keyword>
<comment type="function">
    <text evidence="9">Ligand for members of the frizzled family of seven transmembrane receptors.</text>
</comment>
<dbReference type="GO" id="GO:0030182">
    <property type="term" value="P:neuron differentiation"/>
    <property type="evidence" value="ECO:0007669"/>
    <property type="project" value="TreeGrafter"/>
</dbReference>
<dbReference type="PANTHER" id="PTHR12027:SF116">
    <property type="entry name" value="ABNORMAL CELL LINEAGE PROTEIN 44"/>
    <property type="match status" value="1"/>
</dbReference>
<name>A0A914CVH7_9BILA</name>
<comment type="subcellular location">
    <subcellularLocation>
        <location evidence="1 9">Secreted</location>
        <location evidence="1 9">Extracellular space</location>
        <location evidence="1 9">Extracellular matrix</location>
    </subcellularLocation>
</comment>
<comment type="similarity">
    <text evidence="2 9">Belongs to the Wnt family.</text>
</comment>
<reference evidence="11" key="1">
    <citation type="submission" date="2022-11" db="UniProtKB">
        <authorList>
            <consortium name="WormBaseParasite"/>
        </authorList>
    </citation>
    <scope>IDENTIFICATION</scope>
</reference>
<evidence type="ECO:0000256" key="6">
    <source>
        <dbReference type="ARBA" id="ARBA00022687"/>
    </source>
</evidence>
<dbReference type="Gene3D" id="3.30.2460.20">
    <property type="match status" value="1"/>
</dbReference>
<evidence type="ECO:0000313" key="11">
    <source>
        <dbReference type="WBParaSite" id="ACRNAN_scaffold148.g8541.t2"/>
    </source>
</evidence>
<organism evidence="10 11">
    <name type="scientific">Acrobeloides nanus</name>
    <dbReference type="NCBI Taxonomy" id="290746"/>
    <lineage>
        <taxon>Eukaryota</taxon>
        <taxon>Metazoa</taxon>
        <taxon>Ecdysozoa</taxon>
        <taxon>Nematoda</taxon>
        <taxon>Chromadorea</taxon>
        <taxon>Rhabditida</taxon>
        <taxon>Tylenchina</taxon>
        <taxon>Cephalobomorpha</taxon>
        <taxon>Cephaloboidea</taxon>
        <taxon>Cephalobidae</taxon>
        <taxon>Acrobeloides</taxon>
    </lineage>
</organism>